<accession>A0AAN6HA15</accession>
<proteinExistence type="predicted"/>
<protein>
    <submittedName>
        <fullName evidence="2">Uncharacterized protein</fullName>
    </submittedName>
</protein>
<evidence type="ECO:0000313" key="2">
    <source>
        <dbReference type="EMBL" id="KAK0961099.1"/>
    </source>
</evidence>
<evidence type="ECO:0000256" key="1">
    <source>
        <dbReference type="SAM" id="MobiDB-lite"/>
    </source>
</evidence>
<dbReference type="EMBL" id="JAUJLE010000318">
    <property type="protein sequence ID" value="KAK0961099.1"/>
    <property type="molecule type" value="Genomic_DNA"/>
</dbReference>
<dbReference type="Proteomes" id="UP001175353">
    <property type="component" value="Unassembled WGS sequence"/>
</dbReference>
<gene>
    <name evidence="2" type="ORF">LTR91_020036</name>
</gene>
<feature type="non-terminal residue" evidence="2">
    <location>
        <position position="59"/>
    </location>
</feature>
<evidence type="ECO:0000313" key="3">
    <source>
        <dbReference type="Proteomes" id="UP001175353"/>
    </source>
</evidence>
<sequence>MSHSRNVSTASKSGGPQVNIKAAHHHAASHNPLPAAADYDTALSIEARKYLKTYGLTPP</sequence>
<name>A0AAN6HA15_9PEZI</name>
<comment type="caution">
    <text evidence="2">The sequence shown here is derived from an EMBL/GenBank/DDBJ whole genome shotgun (WGS) entry which is preliminary data.</text>
</comment>
<organism evidence="2 3">
    <name type="scientific">Friedmanniomyces endolithicus</name>
    <dbReference type="NCBI Taxonomy" id="329885"/>
    <lineage>
        <taxon>Eukaryota</taxon>
        <taxon>Fungi</taxon>
        <taxon>Dikarya</taxon>
        <taxon>Ascomycota</taxon>
        <taxon>Pezizomycotina</taxon>
        <taxon>Dothideomycetes</taxon>
        <taxon>Dothideomycetidae</taxon>
        <taxon>Mycosphaerellales</taxon>
        <taxon>Teratosphaeriaceae</taxon>
        <taxon>Friedmanniomyces</taxon>
    </lineage>
</organism>
<keyword evidence="3" id="KW-1185">Reference proteome</keyword>
<dbReference type="AlphaFoldDB" id="A0AAN6HA15"/>
<feature type="compositionally biased region" description="Polar residues" evidence="1">
    <location>
        <begin position="1"/>
        <end position="16"/>
    </location>
</feature>
<feature type="region of interest" description="Disordered" evidence="1">
    <location>
        <begin position="1"/>
        <end position="33"/>
    </location>
</feature>
<reference evidence="2" key="1">
    <citation type="submission" date="2023-06" db="EMBL/GenBank/DDBJ databases">
        <title>Black Yeasts Isolated from many extreme environments.</title>
        <authorList>
            <person name="Coleine C."/>
            <person name="Stajich J.E."/>
            <person name="Selbmann L."/>
        </authorList>
    </citation>
    <scope>NUCLEOTIDE SEQUENCE</scope>
    <source>
        <strain evidence="2">CCFEE 5200</strain>
    </source>
</reference>